<feature type="compositionally biased region" description="Basic and acidic residues" evidence="4">
    <location>
        <begin position="1150"/>
        <end position="1160"/>
    </location>
</feature>
<dbReference type="GO" id="GO:0008094">
    <property type="term" value="F:ATP-dependent activity, acting on DNA"/>
    <property type="evidence" value="ECO:0007669"/>
    <property type="project" value="TreeGrafter"/>
</dbReference>
<dbReference type="CDD" id="cd18793">
    <property type="entry name" value="SF2_C_SNF"/>
    <property type="match status" value="1"/>
</dbReference>
<feature type="compositionally biased region" description="Basic and acidic residues" evidence="4">
    <location>
        <begin position="1171"/>
        <end position="1180"/>
    </location>
</feature>
<feature type="compositionally biased region" description="Polar residues" evidence="4">
    <location>
        <begin position="558"/>
        <end position="581"/>
    </location>
</feature>
<keyword evidence="1" id="KW-0547">Nucleotide-binding</keyword>
<evidence type="ECO:0000313" key="6">
    <source>
        <dbReference type="EMBL" id="KAG9699103.1"/>
    </source>
</evidence>
<evidence type="ECO:0000256" key="1">
    <source>
        <dbReference type="ARBA" id="ARBA00022741"/>
    </source>
</evidence>
<dbReference type="InterPro" id="IPR000330">
    <property type="entry name" value="SNF2_N"/>
</dbReference>
<dbReference type="SUPFAM" id="SSF52540">
    <property type="entry name" value="P-loop containing nucleoside triphosphate hydrolases"/>
    <property type="match status" value="2"/>
</dbReference>
<dbReference type="InterPro" id="IPR014001">
    <property type="entry name" value="Helicase_ATP-bd"/>
</dbReference>
<feature type="domain" description="Helicase C-terminal" evidence="5">
    <location>
        <begin position="951"/>
        <end position="1110"/>
    </location>
</feature>
<dbReference type="InterPro" id="IPR038718">
    <property type="entry name" value="SNF2-like_sf"/>
</dbReference>
<evidence type="ECO:0000256" key="4">
    <source>
        <dbReference type="SAM" id="MobiDB-lite"/>
    </source>
</evidence>
<dbReference type="InterPro" id="IPR027417">
    <property type="entry name" value="P-loop_NTPase"/>
</dbReference>
<feature type="region of interest" description="Disordered" evidence="4">
    <location>
        <begin position="889"/>
        <end position="924"/>
    </location>
</feature>
<reference evidence="6" key="2">
    <citation type="submission" date="2021-08" db="EMBL/GenBank/DDBJ databases">
        <authorList>
            <person name="Gostincar C."/>
            <person name="Sun X."/>
            <person name="Song Z."/>
            <person name="Gunde-Cimerman N."/>
        </authorList>
    </citation>
    <scope>NUCLEOTIDE SEQUENCE</scope>
    <source>
        <strain evidence="6">EXF-9911</strain>
    </source>
</reference>
<dbReference type="Gene3D" id="3.40.50.10810">
    <property type="entry name" value="Tandem AAA-ATPase domain"/>
    <property type="match status" value="2"/>
</dbReference>
<feature type="compositionally biased region" description="Basic residues" evidence="4">
    <location>
        <begin position="1181"/>
        <end position="1190"/>
    </location>
</feature>
<dbReference type="GO" id="GO:0005634">
    <property type="term" value="C:nucleus"/>
    <property type="evidence" value="ECO:0007669"/>
    <property type="project" value="TreeGrafter"/>
</dbReference>
<feature type="region of interest" description="Disordered" evidence="4">
    <location>
        <begin position="1149"/>
        <end position="1190"/>
    </location>
</feature>
<feature type="compositionally biased region" description="Polar residues" evidence="4">
    <location>
        <begin position="889"/>
        <end position="905"/>
    </location>
</feature>
<proteinExistence type="predicted"/>
<evidence type="ECO:0000313" key="7">
    <source>
        <dbReference type="Proteomes" id="UP000779574"/>
    </source>
</evidence>
<dbReference type="SMART" id="SM00487">
    <property type="entry name" value="DEXDc"/>
    <property type="match status" value="1"/>
</dbReference>
<dbReference type="Gene3D" id="3.40.50.300">
    <property type="entry name" value="P-loop containing nucleotide triphosphate hydrolases"/>
    <property type="match status" value="1"/>
</dbReference>
<gene>
    <name evidence="6" type="ORF">KCU76_g1759</name>
</gene>
<evidence type="ECO:0000256" key="3">
    <source>
        <dbReference type="ARBA" id="ARBA00022840"/>
    </source>
</evidence>
<accession>A0A9P8EUH0</accession>
<evidence type="ECO:0000256" key="2">
    <source>
        <dbReference type="ARBA" id="ARBA00022801"/>
    </source>
</evidence>
<dbReference type="EMBL" id="JAHFXF010000040">
    <property type="protein sequence ID" value="KAG9699103.1"/>
    <property type="molecule type" value="Genomic_DNA"/>
</dbReference>
<dbReference type="PANTHER" id="PTHR45626:SF51">
    <property type="entry name" value="SNF2-RELATED DOMAIN-CONTAINING PROTEIN"/>
    <property type="match status" value="1"/>
</dbReference>
<dbReference type="Pfam" id="PF00271">
    <property type="entry name" value="Helicase_C"/>
    <property type="match status" value="1"/>
</dbReference>
<reference evidence="6" key="1">
    <citation type="journal article" date="2021" name="J Fungi (Basel)">
        <title>Virulence traits and population genomics of the black yeast Aureobasidium melanogenum.</title>
        <authorList>
            <person name="Cernosa A."/>
            <person name="Sun X."/>
            <person name="Gostincar C."/>
            <person name="Fang C."/>
            <person name="Gunde-Cimerman N."/>
            <person name="Song Z."/>
        </authorList>
    </citation>
    <scope>NUCLEOTIDE SEQUENCE</scope>
    <source>
        <strain evidence="6">EXF-9911</strain>
    </source>
</reference>
<dbReference type="PROSITE" id="PS51194">
    <property type="entry name" value="HELICASE_CTER"/>
    <property type="match status" value="1"/>
</dbReference>
<feature type="non-terminal residue" evidence="6">
    <location>
        <position position="1"/>
    </location>
</feature>
<organism evidence="6 7">
    <name type="scientific">Aureobasidium melanogenum</name>
    <name type="common">Aureobasidium pullulans var. melanogenum</name>
    <dbReference type="NCBI Taxonomy" id="46634"/>
    <lineage>
        <taxon>Eukaryota</taxon>
        <taxon>Fungi</taxon>
        <taxon>Dikarya</taxon>
        <taxon>Ascomycota</taxon>
        <taxon>Pezizomycotina</taxon>
        <taxon>Dothideomycetes</taxon>
        <taxon>Dothideomycetidae</taxon>
        <taxon>Dothideales</taxon>
        <taxon>Saccotheciaceae</taxon>
        <taxon>Aureobasidium</taxon>
    </lineage>
</organism>
<comment type="caution">
    <text evidence="6">The sequence shown here is derived from an EMBL/GenBank/DDBJ whole genome shotgun (WGS) entry which is preliminary data.</text>
</comment>
<dbReference type="GO" id="GO:0005524">
    <property type="term" value="F:ATP binding"/>
    <property type="evidence" value="ECO:0007669"/>
    <property type="project" value="UniProtKB-KW"/>
</dbReference>
<feature type="region of interest" description="Disordered" evidence="4">
    <location>
        <begin position="556"/>
        <end position="583"/>
    </location>
</feature>
<evidence type="ECO:0000259" key="5">
    <source>
        <dbReference type="PROSITE" id="PS51194"/>
    </source>
</evidence>
<keyword evidence="3" id="KW-0067">ATP-binding</keyword>
<dbReference type="InterPro" id="IPR049730">
    <property type="entry name" value="SNF2/RAD54-like_C"/>
</dbReference>
<keyword evidence="2" id="KW-0378">Hydrolase</keyword>
<dbReference type="InterPro" id="IPR001650">
    <property type="entry name" value="Helicase_C-like"/>
</dbReference>
<name>A0A9P8EUH0_AURME</name>
<dbReference type="AlphaFoldDB" id="A0A9P8EUH0"/>
<dbReference type="PANTHER" id="PTHR45626">
    <property type="entry name" value="TRANSCRIPTION TERMINATION FACTOR 2-RELATED"/>
    <property type="match status" value="1"/>
</dbReference>
<sequence>MAARRGSVVVDLMSDESGHDDPDPIIPELHTTPKTTLRPPAPVSPEAAHFFNDLSNYIPIGSLVLSGVADEEPAWEEVVHLATLLQSGLSEQNALDIEKLFNRRRVRVFASIPSRAVLRIYVLPSDVGHRFLQQDRGLDTHLFSLIQNLDVSLSAWNGQPDAQQESFEMYAPGEEGSLYYLFNNIPSPNPTAERIFSHFHRESMLDLLDSQYQLPGLKTVLYPYQRRSAAQMLQRECEERLELDPRLEKRIALDGTTYYYEPWDVSFLRSPRFYESCKGGILAETMGLGKTLICITLILATRGYLPHTPAQYDRVAVRSKVASLLDMAISAVNRHSAPWPSFFERHEEFTGEHMGHCIDLMRKNVPSYEIPIEPIRWNRNTTLPAPKKVTLAATTLVVVPRNLFSQWKSELEKHTTGVLNTLVMDDNRVALPPPQTLATFDVILFSRPRFEYEDRDGADVNGRRMSRYPPSCTCPYIGATRTRDCVCIRPDDLYVSPLKFLHFLRIIVDEGHGMATENTRIATVASKLVEASHRWIVSGTPAKDLIGVEMDLVGPVSHSGTPAPSNDANSQPGSGYSSNAAESLRRDTLLSQRKAYNAKDERVGAIRSIGSMASHFLKIRPWCSAEDERGSDWINYFFRHEMFRPRTRTFSSFSRCLRQTLHSIVIRTQSGDVERDIELPPLTHEIVRLEPSFYDKLTVNAFVFVLTANAVTSERTDIDYIFHKNSGKERTQLLNNLRASAFYWTGFSASDMEAAIEQSEGYIKKPKKSCSKEDESLLRRCIDQARVMIGSEGWKKLTQSHEVGLFVEDWPAESASFWSFDRTDSSVAQVMCGATHLIQAQDHVNCQTGLPDPAEGLAGTGIKALSFLHLQPTDEQTAVLVKAGIPSSSLAASQTGNKPSKTLTAQHPKAESPKRKSHTVSSELQNDVQDAELPANSVLRKTSIVGTTSVKLSYLLSRIEGFYRDEKILVFYDNDNTAYYIAQALEVLHIDYLIYAKSLTPAIKSDYIVRFNQRPEHRVLLMDIGQAAFGLNFPSASRVFFINPVNRPQVEAQALKRAHRIGQTREVHAETLILKGTIEERIFERARTMSRAEHKNAKELDDDGGIREIIQSAQPIPVSMDEAIGLGRIAFIQKPQQLFARPGWAGWKKAARENSSKTRTETTISTRSGKRKAEGASGKKSDRKRAKRQK</sequence>
<protein>
    <recommendedName>
        <fullName evidence="5">Helicase C-terminal domain-containing protein</fullName>
    </recommendedName>
</protein>
<dbReference type="GO" id="GO:0006281">
    <property type="term" value="P:DNA repair"/>
    <property type="evidence" value="ECO:0007669"/>
    <property type="project" value="TreeGrafter"/>
</dbReference>
<dbReference type="OrthoDB" id="2801544at2759"/>
<dbReference type="Proteomes" id="UP000779574">
    <property type="component" value="Unassembled WGS sequence"/>
</dbReference>
<dbReference type="GO" id="GO:0016787">
    <property type="term" value="F:hydrolase activity"/>
    <property type="evidence" value="ECO:0007669"/>
    <property type="project" value="UniProtKB-KW"/>
</dbReference>
<dbReference type="InterPro" id="IPR050628">
    <property type="entry name" value="SNF2_RAD54_helicase_TF"/>
</dbReference>
<dbReference type="Pfam" id="PF00176">
    <property type="entry name" value="SNF2-rel_dom"/>
    <property type="match status" value="1"/>
</dbReference>